<sequence>MGGKTWSKEEEEVYWTQLIPHSPKRLGADLANKERSWDWVAVQMTRIMGDIAKEKRQDPRREYTHLCVFEHYFQNTYLARFSPNVGRLPMKYYRREQRDKKRKEAAALKKAQLEAAAAELEAAGQATSPIVIDSTGDQQDTPIVINCQYPAVASDLHGQALVAQATPTPQFTIPSVLPKLAPPRSVPRPQYHFHQFLANHDRLDNTGSDEDSLFVTQSTVSWSEAVGPPRGYGCPQFQ</sequence>
<dbReference type="EMBL" id="MU856848">
    <property type="protein sequence ID" value="KAK4157572.1"/>
    <property type="molecule type" value="Genomic_DNA"/>
</dbReference>
<dbReference type="Proteomes" id="UP001302745">
    <property type="component" value="Unassembled WGS sequence"/>
</dbReference>
<keyword evidence="3" id="KW-1185">Reference proteome</keyword>
<evidence type="ECO:0000313" key="3">
    <source>
        <dbReference type="Proteomes" id="UP001302745"/>
    </source>
</evidence>
<comment type="caution">
    <text evidence="2">The sequence shown here is derived from an EMBL/GenBank/DDBJ whole genome shotgun (WGS) entry which is preliminary data.</text>
</comment>
<keyword evidence="1" id="KW-0175">Coiled coil</keyword>
<accession>A0AAN6VUL1</accession>
<evidence type="ECO:0000313" key="2">
    <source>
        <dbReference type="EMBL" id="KAK4157572.1"/>
    </source>
</evidence>
<name>A0AAN6VUL1_9PEZI</name>
<protein>
    <submittedName>
        <fullName evidence="2">Uncharacterized protein</fullName>
    </submittedName>
</protein>
<evidence type="ECO:0000256" key="1">
    <source>
        <dbReference type="SAM" id="Coils"/>
    </source>
</evidence>
<gene>
    <name evidence="2" type="ORF">C8A00DRAFT_29415</name>
</gene>
<reference evidence="2" key="2">
    <citation type="submission" date="2023-05" db="EMBL/GenBank/DDBJ databases">
        <authorList>
            <consortium name="Lawrence Berkeley National Laboratory"/>
            <person name="Steindorff A."/>
            <person name="Hensen N."/>
            <person name="Bonometti L."/>
            <person name="Westerberg I."/>
            <person name="Brannstrom I.O."/>
            <person name="Guillou S."/>
            <person name="Cros-Aarteil S."/>
            <person name="Calhoun S."/>
            <person name="Haridas S."/>
            <person name="Kuo A."/>
            <person name="Mondo S."/>
            <person name="Pangilinan J."/>
            <person name="Riley R."/>
            <person name="Labutti K."/>
            <person name="Andreopoulos B."/>
            <person name="Lipzen A."/>
            <person name="Chen C."/>
            <person name="Yanf M."/>
            <person name="Daum C."/>
            <person name="Ng V."/>
            <person name="Clum A."/>
            <person name="Ohm R."/>
            <person name="Martin F."/>
            <person name="Silar P."/>
            <person name="Natvig D."/>
            <person name="Lalanne C."/>
            <person name="Gautier V."/>
            <person name="Ament-Velasquez S.L."/>
            <person name="Kruys A."/>
            <person name="Hutchinson M.I."/>
            <person name="Powell A.J."/>
            <person name="Barry K."/>
            <person name="Miller A.N."/>
            <person name="Grigoriev I.V."/>
            <person name="Debuchy R."/>
            <person name="Gladieux P."/>
            <person name="Thoren M.H."/>
            <person name="Johannesson H."/>
        </authorList>
    </citation>
    <scope>NUCLEOTIDE SEQUENCE</scope>
    <source>
        <strain evidence="2">CBS 538.74</strain>
    </source>
</reference>
<feature type="coiled-coil region" evidence="1">
    <location>
        <begin position="94"/>
        <end position="123"/>
    </location>
</feature>
<organism evidence="2 3">
    <name type="scientific">Chaetomidium leptoderma</name>
    <dbReference type="NCBI Taxonomy" id="669021"/>
    <lineage>
        <taxon>Eukaryota</taxon>
        <taxon>Fungi</taxon>
        <taxon>Dikarya</taxon>
        <taxon>Ascomycota</taxon>
        <taxon>Pezizomycotina</taxon>
        <taxon>Sordariomycetes</taxon>
        <taxon>Sordariomycetidae</taxon>
        <taxon>Sordariales</taxon>
        <taxon>Chaetomiaceae</taxon>
        <taxon>Chaetomidium</taxon>
    </lineage>
</organism>
<dbReference type="AlphaFoldDB" id="A0AAN6VUL1"/>
<proteinExistence type="predicted"/>
<reference evidence="2" key="1">
    <citation type="journal article" date="2023" name="Mol. Phylogenet. Evol.">
        <title>Genome-scale phylogeny and comparative genomics of the fungal order Sordariales.</title>
        <authorList>
            <person name="Hensen N."/>
            <person name="Bonometti L."/>
            <person name="Westerberg I."/>
            <person name="Brannstrom I.O."/>
            <person name="Guillou S."/>
            <person name="Cros-Aarteil S."/>
            <person name="Calhoun S."/>
            <person name="Haridas S."/>
            <person name="Kuo A."/>
            <person name="Mondo S."/>
            <person name="Pangilinan J."/>
            <person name="Riley R."/>
            <person name="LaButti K."/>
            <person name="Andreopoulos B."/>
            <person name="Lipzen A."/>
            <person name="Chen C."/>
            <person name="Yan M."/>
            <person name="Daum C."/>
            <person name="Ng V."/>
            <person name="Clum A."/>
            <person name="Steindorff A."/>
            <person name="Ohm R.A."/>
            <person name="Martin F."/>
            <person name="Silar P."/>
            <person name="Natvig D.O."/>
            <person name="Lalanne C."/>
            <person name="Gautier V."/>
            <person name="Ament-Velasquez S.L."/>
            <person name="Kruys A."/>
            <person name="Hutchinson M.I."/>
            <person name="Powell A.J."/>
            <person name="Barry K."/>
            <person name="Miller A.N."/>
            <person name="Grigoriev I.V."/>
            <person name="Debuchy R."/>
            <person name="Gladieux P."/>
            <person name="Hiltunen Thoren M."/>
            <person name="Johannesson H."/>
        </authorList>
    </citation>
    <scope>NUCLEOTIDE SEQUENCE</scope>
    <source>
        <strain evidence="2">CBS 538.74</strain>
    </source>
</reference>